<proteinExistence type="predicted"/>
<protein>
    <submittedName>
        <fullName evidence="1">Uncharacterized protein</fullName>
    </submittedName>
</protein>
<dbReference type="AlphaFoldDB" id="A0A382R0M3"/>
<accession>A0A382R0M3</accession>
<sequence>MNKTILISILIALTFSFLLFYTFHEFFPPQKASDIKDHPFFAENKNSDSEKILLLGGSGAAQLNSTMINQLLNKNYENHVFYNLAYNADTPKQRYKSVNETGMLKPKLVLYGITYFDLNGFFWINKSKNIQPLPTIELNPAKLFSSHDDAFLEINPKETTLNFIRESFGDTDLFPKKVNRFQLENSPFSFFDEYQTIIANDNDLKKISSEHVKNMVKQNEVIKKEQVGYLKEIIRMLQNNDTEVIIFVFPQQKYFLDLVPEDDKAIFYASLEEIKSEFNVKIYDLSD</sequence>
<evidence type="ECO:0000313" key="1">
    <source>
        <dbReference type="EMBL" id="SVC90628.1"/>
    </source>
</evidence>
<reference evidence="1" key="1">
    <citation type="submission" date="2018-05" db="EMBL/GenBank/DDBJ databases">
        <authorList>
            <person name="Lanie J.A."/>
            <person name="Ng W.-L."/>
            <person name="Kazmierczak K.M."/>
            <person name="Andrzejewski T.M."/>
            <person name="Davidsen T.M."/>
            <person name="Wayne K.J."/>
            <person name="Tettelin H."/>
            <person name="Glass J.I."/>
            <person name="Rusch D."/>
            <person name="Podicherti R."/>
            <person name="Tsui H.-C.T."/>
            <person name="Winkler M.E."/>
        </authorList>
    </citation>
    <scope>NUCLEOTIDE SEQUENCE</scope>
</reference>
<gene>
    <name evidence="1" type="ORF">METZ01_LOCUS343482</name>
</gene>
<organism evidence="1">
    <name type="scientific">marine metagenome</name>
    <dbReference type="NCBI Taxonomy" id="408172"/>
    <lineage>
        <taxon>unclassified sequences</taxon>
        <taxon>metagenomes</taxon>
        <taxon>ecological metagenomes</taxon>
    </lineage>
</organism>
<name>A0A382R0M3_9ZZZZ</name>
<dbReference type="EMBL" id="UINC01117889">
    <property type="protein sequence ID" value="SVC90628.1"/>
    <property type="molecule type" value="Genomic_DNA"/>
</dbReference>
<feature type="non-terminal residue" evidence="1">
    <location>
        <position position="287"/>
    </location>
</feature>